<sequence>MGDTVRTLSGKRIFGLVILVGIAVGAGLGLIIGTSSKIQHISVLDIVLFHPTPPGMALYGATAATIGLGVILGIVLVLSRFDESKV</sequence>
<gene>
    <name evidence="2" type="ORF">ACFQI8_14520</name>
</gene>
<dbReference type="EMBL" id="JBHTAB010000008">
    <property type="protein sequence ID" value="MFC7130601.1"/>
    <property type="molecule type" value="Genomic_DNA"/>
</dbReference>
<organism evidence="2 3">
    <name type="scientific">Haloferax chudinovii</name>
    <dbReference type="NCBI Taxonomy" id="1109010"/>
    <lineage>
        <taxon>Archaea</taxon>
        <taxon>Methanobacteriati</taxon>
        <taxon>Methanobacteriota</taxon>
        <taxon>Stenosarchaea group</taxon>
        <taxon>Halobacteria</taxon>
        <taxon>Halobacteriales</taxon>
        <taxon>Haloferacaceae</taxon>
        <taxon>Haloferax</taxon>
    </lineage>
</organism>
<dbReference type="Proteomes" id="UP001596460">
    <property type="component" value="Unassembled WGS sequence"/>
</dbReference>
<dbReference type="RefSeq" id="WP_390245992.1">
    <property type="nucleotide sequence ID" value="NZ_JBHTAB010000008.1"/>
</dbReference>
<keyword evidence="3" id="KW-1185">Reference proteome</keyword>
<evidence type="ECO:0008006" key="4">
    <source>
        <dbReference type="Google" id="ProtNLM"/>
    </source>
</evidence>
<feature type="transmembrane region" description="Helical" evidence="1">
    <location>
        <begin position="12"/>
        <end position="36"/>
    </location>
</feature>
<name>A0ABD5XH52_9EURY</name>
<evidence type="ECO:0000313" key="3">
    <source>
        <dbReference type="Proteomes" id="UP001596460"/>
    </source>
</evidence>
<feature type="transmembrane region" description="Helical" evidence="1">
    <location>
        <begin position="56"/>
        <end position="78"/>
    </location>
</feature>
<keyword evidence="1" id="KW-0812">Transmembrane</keyword>
<evidence type="ECO:0000256" key="1">
    <source>
        <dbReference type="SAM" id="Phobius"/>
    </source>
</evidence>
<protein>
    <recommendedName>
        <fullName evidence="4">Cox cluster protein</fullName>
    </recommendedName>
</protein>
<proteinExistence type="predicted"/>
<accession>A0ABD5XH52</accession>
<dbReference type="InterPro" id="IPR055942">
    <property type="entry name" value="DUF7520"/>
</dbReference>
<evidence type="ECO:0000313" key="2">
    <source>
        <dbReference type="EMBL" id="MFC7130601.1"/>
    </source>
</evidence>
<dbReference type="AlphaFoldDB" id="A0ABD5XH52"/>
<keyword evidence="1" id="KW-1133">Transmembrane helix</keyword>
<keyword evidence="1" id="KW-0472">Membrane</keyword>
<dbReference type="Pfam" id="PF24364">
    <property type="entry name" value="DUF7520"/>
    <property type="match status" value="1"/>
</dbReference>
<reference evidence="2 3" key="1">
    <citation type="journal article" date="2019" name="Int. J. Syst. Evol. Microbiol.">
        <title>The Global Catalogue of Microorganisms (GCM) 10K type strain sequencing project: providing services to taxonomists for standard genome sequencing and annotation.</title>
        <authorList>
            <consortium name="The Broad Institute Genomics Platform"/>
            <consortium name="The Broad Institute Genome Sequencing Center for Infectious Disease"/>
            <person name="Wu L."/>
            <person name="Ma J."/>
        </authorList>
    </citation>
    <scope>NUCLEOTIDE SEQUENCE [LARGE SCALE GENOMIC DNA]</scope>
    <source>
        <strain evidence="2 3">DSM 26526</strain>
    </source>
</reference>
<comment type="caution">
    <text evidence="2">The sequence shown here is derived from an EMBL/GenBank/DDBJ whole genome shotgun (WGS) entry which is preliminary data.</text>
</comment>